<dbReference type="RefSeq" id="WP_105482210.1">
    <property type="nucleotide sequence ID" value="NZ_NIGF01000001.1"/>
</dbReference>
<dbReference type="OrthoDB" id="9799261at2"/>
<dbReference type="Gene3D" id="3.30.70.260">
    <property type="match status" value="1"/>
</dbReference>
<organism evidence="2 3">
    <name type="scientific">Abditibacterium utsteinense</name>
    <dbReference type="NCBI Taxonomy" id="1960156"/>
    <lineage>
        <taxon>Bacteria</taxon>
        <taxon>Pseudomonadati</taxon>
        <taxon>Abditibacteriota</taxon>
        <taxon>Abditibacteriia</taxon>
        <taxon>Abditibacteriales</taxon>
        <taxon>Abditibacteriaceae</taxon>
        <taxon>Abditibacterium</taxon>
    </lineage>
</organism>
<name>A0A2S8SXE7_9BACT</name>
<proteinExistence type="predicted"/>
<dbReference type="InterPro" id="IPR018449">
    <property type="entry name" value="NIL_domain"/>
</dbReference>
<accession>A0A2S8SXE7</accession>
<dbReference type="InterPro" id="IPR045865">
    <property type="entry name" value="ACT-like_dom_sf"/>
</dbReference>
<protein>
    <submittedName>
        <fullName evidence="2">NIL domain-containing protein</fullName>
    </submittedName>
</protein>
<evidence type="ECO:0000313" key="3">
    <source>
        <dbReference type="Proteomes" id="UP000237684"/>
    </source>
</evidence>
<reference evidence="2 3" key="1">
    <citation type="journal article" date="2018" name="Syst. Appl. Microbiol.">
        <title>Abditibacterium utsteinense sp. nov., the first cultivated member of candidate phylum FBP, isolated from ice-free Antarctic soil samples.</title>
        <authorList>
            <person name="Tahon G."/>
            <person name="Tytgat B."/>
            <person name="Lebbe L."/>
            <person name="Carlier A."/>
            <person name="Willems A."/>
        </authorList>
    </citation>
    <scope>NUCLEOTIDE SEQUENCE [LARGE SCALE GENOMIC DNA]</scope>
    <source>
        <strain evidence="2 3">LMG 29911</strain>
    </source>
</reference>
<sequence length="79" mass="8820">MRDRLRLTFEKDKVAEPAVCQMAKQFDVTFSIRRANIETDSGWMDLELQGSDAEIDRAIEYLEGLGVRVTPAGGDVMVG</sequence>
<feature type="domain" description="NIL" evidence="1">
    <location>
        <begin position="1"/>
        <end position="72"/>
    </location>
</feature>
<evidence type="ECO:0000313" key="2">
    <source>
        <dbReference type="EMBL" id="PQV65477.1"/>
    </source>
</evidence>
<dbReference type="SMART" id="SM00930">
    <property type="entry name" value="NIL"/>
    <property type="match status" value="1"/>
</dbReference>
<gene>
    <name evidence="2" type="ORF">B1R32_101219</name>
</gene>
<dbReference type="AlphaFoldDB" id="A0A2S8SXE7"/>
<dbReference type="InParanoid" id="A0A2S8SXE7"/>
<dbReference type="Pfam" id="PF09383">
    <property type="entry name" value="NIL"/>
    <property type="match status" value="1"/>
</dbReference>
<dbReference type="EMBL" id="NIGF01000001">
    <property type="protein sequence ID" value="PQV65477.1"/>
    <property type="molecule type" value="Genomic_DNA"/>
</dbReference>
<keyword evidence="3" id="KW-1185">Reference proteome</keyword>
<evidence type="ECO:0000259" key="1">
    <source>
        <dbReference type="SMART" id="SM00930"/>
    </source>
</evidence>
<dbReference type="Proteomes" id="UP000237684">
    <property type="component" value="Unassembled WGS sequence"/>
</dbReference>
<comment type="caution">
    <text evidence="2">The sequence shown here is derived from an EMBL/GenBank/DDBJ whole genome shotgun (WGS) entry which is preliminary data.</text>
</comment>
<dbReference type="SUPFAM" id="SSF55021">
    <property type="entry name" value="ACT-like"/>
    <property type="match status" value="1"/>
</dbReference>